<accession>A0ABM1YYD3</accession>
<dbReference type="SUPFAM" id="SSF47323">
    <property type="entry name" value="Anticodon-binding domain of a subclass of class I aminoacyl-tRNA synthetases"/>
    <property type="match status" value="1"/>
</dbReference>
<evidence type="ECO:0000313" key="3">
    <source>
        <dbReference type="Proteomes" id="UP000069940"/>
    </source>
</evidence>
<keyword evidence="3" id="KW-1185">Reference proteome</keyword>
<dbReference type="Proteomes" id="UP000069940">
    <property type="component" value="Unassembled WGS sequence"/>
</dbReference>
<sequence>MNDTGKLEEQIKNAMQKWFNVSRCSTRYQNKQLAECGDIVVKFVHPTQKHDAADFDTQSLVDETIEWVLPMERIKVFDSSAALYVKREYVFHCFIMKCLEGQLFCDNESQKEIYLTSDVDETCSDKFNMTKFRLSVIHKVVRNLLEFGGFVVSNRPTEGHSLAIHLTRNRRKESTGIELLCGPITSHDINATDYVKKRANDMQLIAQHKYGIRVRNHQRFQETIASLGRSAAIVDMLESKASSPIDMRKEKNQSSKGAAFILYNYARLSVLFRTFEEKQKTGYYPELPSIGNVDFSLLKEEDEWHLFWVYVVGFPDLIKQALGDGQLARMSPHLVLNFTSSLVICLSKYYRRVRILTENRDHLLSTMFARIYLLKSVYYVLSTLLKILNLEAVTQM</sequence>
<feature type="domain" description="DALR anticodon binding" evidence="1">
    <location>
        <begin position="261"/>
        <end position="396"/>
    </location>
</feature>
<evidence type="ECO:0000259" key="1">
    <source>
        <dbReference type="SMART" id="SM00836"/>
    </source>
</evidence>
<dbReference type="Gene3D" id="1.10.730.10">
    <property type="entry name" value="Isoleucyl-tRNA Synthetase, Domain 1"/>
    <property type="match status" value="1"/>
</dbReference>
<dbReference type="Pfam" id="PF05746">
    <property type="entry name" value="DALR_1"/>
    <property type="match status" value="1"/>
</dbReference>
<dbReference type="InterPro" id="IPR008909">
    <property type="entry name" value="DALR_anticod-bd"/>
</dbReference>
<dbReference type="SMART" id="SM00836">
    <property type="entry name" value="DALR_1"/>
    <property type="match status" value="1"/>
</dbReference>
<reference evidence="2" key="2">
    <citation type="submission" date="2025-05" db="UniProtKB">
        <authorList>
            <consortium name="EnsemblMetazoa"/>
        </authorList>
    </citation>
    <scope>IDENTIFICATION</scope>
    <source>
        <strain evidence="2">Foshan</strain>
    </source>
</reference>
<dbReference type="PANTHER" id="PTHR16043">
    <property type="entry name" value="DALRD3 PROTEIN"/>
    <property type="match status" value="1"/>
</dbReference>
<organism evidence="2 3">
    <name type="scientific">Aedes albopictus</name>
    <name type="common">Asian tiger mosquito</name>
    <name type="synonym">Stegomyia albopicta</name>
    <dbReference type="NCBI Taxonomy" id="7160"/>
    <lineage>
        <taxon>Eukaryota</taxon>
        <taxon>Metazoa</taxon>
        <taxon>Ecdysozoa</taxon>
        <taxon>Arthropoda</taxon>
        <taxon>Hexapoda</taxon>
        <taxon>Insecta</taxon>
        <taxon>Pterygota</taxon>
        <taxon>Neoptera</taxon>
        <taxon>Endopterygota</taxon>
        <taxon>Diptera</taxon>
        <taxon>Nematocera</taxon>
        <taxon>Culicoidea</taxon>
        <taxon>Culicidae</taxon>
        <taxon>Culicinae</taxon>
        <taxon>Aedini</taxon>
        <taxon>Aedes</taxon>
        <taxon>Stegomyia</taxon>
    </lineage>
</organism>
<proteinExistence type="predicted"/>
<dbReference type="PANTHER" id="PTHR16043:SF1">
    <property type="entry name" value="DALR ANTICODON-BINDING DOMAIN-CONTAINING PROTEIN 3"/>
    <property type="match status" value="1"/>
</dbReference>
<protein>
    <recommendedName>
        <fullName evidence="1">DALR anticodon binding domain-containing protein</fullName>
    </recommendedName>
</protein>
<dbReference type="InterPro" id="IPR037380">
    <property type="entry name" value="DALRD3"/>
</dbReference>
<dbReference type="GeneID" id="115261381"/>
<reference evidence="3" key="1">
    <citation type="journal article" date="2015" name="Proc. Natl. Acad. Sci. U.S.A.">
        <title>Genome sequence of the Asian Tiger mosquito, Aedes albopictus, reveals insights into its biology, genetics, and evolution.</title>
        <authorList>
            <person name="Chen X.G."/>
            <person name="Jiang X."/>
            <person name="Gu J."/>
            <person name="Xu M."/>
            <person name="Wu Y."/>
            <person name="Deng Y."/>
            <person name="Zhang C."/>
            <person name="Bonizzoni M."/>
            <person name="Dermauw W."/>
            <person name="Vontas J."/>
            <person name="Armbruster P."/>
            <person name="Huang X."/>
            <person name="Yang Y."/>
            <person name="Zhang H."/>
            <person name="He W."/>
            <person name="Peng H."/>
            <person name="Liu Y."/>
            <person name="Wu K."/>
            <person name="Chen J."/>
            <person name="Lirakis M."/>
            <person name="Topalis P."/>
            <person name="Van Leeuwen T."/>
            <person name="Hall A.B."/>
            <person name="Jiang X."/>
            <person name="Thorpe C."/>
            <person name="Mueller R.L."/>
            <person name="Sun C."/>
            <person name="Waterhouse R.M."/>
            <person name="Yan G."/>
            <person name="Tu Z.J."/>
            <person name="Fang X."/>
            <person name="James A.A."/>
        </authorList>
    </citation>
    <scope>NUCLEOTIDE SEQUENCE [LARGE SCALE GENOMIC DNA]</scope>
    <source>
        <strain evidence="3">Foshan</strain>
    </source>
</reference>
<dbReference type="InterPro" id="IPR009080">
    <property type="entry name" value="tRNAsynth_Ia_anticodon-bd"/>
</dbReference>
<dbReference type="RefSeq" id="XP_029718815.2">
    <property type="nucleotide sequence ID" value="XM_029862955.2"/>
</dbReference>
<evidence type="ECO:0000313" key="2">
    <source>
        <dbReference type="EnsemblMetazoa" id="AALFPA23_013216.P19133"/>
    </source>
</evidence>
<dbReference type="EnsemblMetazoa" id="AALFPA23_013216.R19133">
    <property type="protein sequence ID" value="AALFPA23_013216.P19133"/>
    <property type="gene ID" value="AALFPA23_013216"/>
</dbReference>
<name>A0ABM1YYD3_AEDAL</name>